<dbReference type="SUPFAM" id="SSF56645">
    <property type="entry name" value="Acyl-CoA dehydrogenase NM domain-like"/>
    <property type="match status" value="1"/>
</dbReference>
<evidence type="ECO:0000256" key="5">
    <source>
        <dbReference type="RuleBase" id="RU362125"/>
    </source>
</evidence>
<dbReference type="RefSeq" id="WP_378303092.1">
    <property type="nucleotide sequence ID" value="NZ_JBHUKS010000006.1"/>
</dbReference>
<dbReference type="Pfam" id="PF02770">
    <property type="entry name" value="Acyl-CoA_dh_M"/>
    <property type="match status" value="1"/>
</dbReference>
<dbReference type="PANTHER" id="PTHR48083:SF2">
    <property type="entry name" value="MEDIUM-CHAIN SPECIFIC ACYL-COA DEHYDROGENASE, MITOCHONDRIAL"/>
    <property type="match status" value="1"/>
</dbReference>
<sequence length="368" mass="37448">MSTVDGYQDRISEALRGLGPDAGIGTVWRALGEAGALAGLYPAGVVDPARLGALLRAIDARGDNGITLSVLVHAASAVPLLGAEAKPGTVLAAVHDRALAGGTMLALAATDAAAPGSDLAGLGTEIAADGGELRLSGEKRWITSAGAADELLVLAKHGPGRHFTNFTWVLVPADAPGVRITPASTTLLAGSATAHIEFDQVRLDPGRLVGRRGRGLASFARIMGGERLGGALWAVAMTSRVLADTRERLRGREIDGTALADNAAVRQDLARCLVRVHQVRALAEVVGEDVVTGQGLAEGALLKAAVGPAVDEVLSRCAQLQGADGYSPGGAQWIRAEAGVFGIGGGTTELMLEAVADALEPLLGKARS</sequence>
<dbReference type="InterPro" id="IPR050741">
    <property type="entry name" value="Acyl-CoA_dehydrogenase"/>
</dbReference>
<dbReference type="InterPro" id="IPR046373">
    <property type="entry name" value="Acyl-CoA_Oxase/DH_mid-dom_sf"/>
</dbReference>
<proteinExistence type="inferred from homology"/>
<evidence type="ECO:0000259" key="6">
    <source>
        <dbReference type="Pfam" id="PF00441"/>
    </source>
</evidence>
<protein>
    <submittedName>
        <fullName evidence="8">Acyl-CoA dehydrogenase family protein</fullName>
        <ecNumber evidence="8">1.-.-.-</ecNumber>
    </submittedName>
</protein>
<dbReference type="SUPFAM" id="SSF47203">
    <property type="entry name" value="Acyl-CoA dehydrogenase C-terminal domain-like"/>
    <property type="match status" value="1"/>
</dbReference>
<dbReference type="PANTHER" id="PTHR48083">
    <property type="entry name" value="MEDIUM-CHAIN SPECIFIC ACYL-COA DEHYDROGENASE, MITOCHONDRIAL-RELATED"/>
    <property type="match status" value="1"/>
</dbReference>
<keyword evidence="9" id="KW-1185">Reference proteome</keyword>
<evidence type="ECO:0000256" key="3">
    <source>
        <dbReference type="ARBA" id="ARBA00022827"/>
    </source>
</evidence>
<evidence type="ECO:0000256" key="2">
    <source>
        <dbReference type="ARBA" id="ARBA00022630"/>
    </source>
</evidence>
<reference evidence="9" key="1">
    <citation type="journal article" date="2019" name="Int. J. Syst. Evol. Microbiol.">
        <title>The Global Catalogue of Microorganisms (GCM) 10K type strain sequencing project: providing services to taxonomists for standard genome sequencing and annotation.</title>
        <authorList>
            <consortium name="The Broad Institute Genomics Platform"/>
            <consortium name="The Broad Institute Genome Sequencing Center for Infectious Disease"/>
            <person name="Wu L."/>
            <person name="Ma J."/>
        </authorList>
    </citation>
    <scope>NUCLEOTIDE SEQUENCE [LARGE SCALE GENOMIC DNA]</scope>
    <source>
        <strain evidence="9">CGMCC 4.7641</strain>
    </source>
</reference>
<dbReference type="EC" id="1.-.-.-" evidence="8"/>
<dbReference type="InterPro" id="IPR009075">
    <property type="entry name" value="AcylCo_DH/oxidase_C"/>
</dbReference>
<name>A0ABW5H5A2_9PSEU</name>
<organism evidence="8 9">
    <name type="scientific">Amycolatopsis silviterrae</name>
    <dbReference type="NCBI Taxonomy" id="1656914"/>
    <lineage>
        <taxon>Bacteria</taxon>
        <taxon>Bacillati</taxon>
        <taxon>Actinomycetota</taxon>
        <taxon>Actinomycetes</taxon>
        <taxon>Pseudonocardiales</taxon>
        <taxon>Pseudonocardiaceae</taxon>
        <taxon>Amycolatopsis</taxon>
    </lineage>
</organism>
<accession>A0ABW5H5A2</accession>
<gene>
    <name evidence="8" type="ORF">ACFSVL_11005</name>
</gene>
<dbReference type="GO" id="GO:0016491">
    <property type="term" value="F:oxidoreductase activity"/>
    <property type="evidence" value="ECO:0007669"/>
    <property type="project" value="UniProtKB-KW"/>
</dbReference>
<dbReference type="Gene3D" id="2.40.110.10">
    <property type="entry name" value="Butyryl-CoA Dehydrogenase, subunit A, domain 2"/>
    <property type="match status" value="1"/>
</dbReference>
<feature type="domain" description="Acyl-CoA dehydrogenase/oxidase C-terminal" evidence="6">
    <location>
        <begin position="213"/>
        <end position="359"/>
    </location>
</feature>
<keyword evidence="4 5" id="KW-0560">Oxidoreductase</keyword>
<dbReference type="EMBL" id="JBHUKS010000006">
    <property type="protein sequence ID" value="MFD2467927.1"/>
    <property type="molecule type" value="Genomic_DNA"/>
</dbReference>
<comment type="caution">
    <text evidence="8">The sequence shown here is derived from an EMBL/GenBank/DDBJ whole genome shotgun (WGS) entry which is preliminary data.</text>
</comment>
<evidence type="ECO:0000313" key="9">
    <source>
        <dbReference type="Proteomes" id="UP001597483"/>
    </source>
</evidence>
<dbReference type="Gene3D" id="1.20.140.10">
    <property type="entry name" value="Butyryl-CoA Dehydrogenase, subunit A, domain 3"/>
    <property type="match status" value="1"/>
</dbReference>
<evidence type="ECO:0000313" key="8">
    <source>
        <dbReference type="EMBL" id="MFD2467927.1"/>
    </source>
</evidence>
<comment type="cofactor">
    <cofactor evidence="5">
        <name>FAD</name>
        <dbReference type="ChEBI" id="CHEBI:57692"/>
    </cofactor>
</comment>
<dbReference type="Proteomes" id="UP001597483">
    <property type="component" value="Unassembled WGS sequence"/>
</dbReference>
<feature type="domain" description="Acyl-CoA oxidase/dehydrogenase middle" evidence="7">
    <location>
        <begin position="106"/>
        <end position="201"/>
    </location>
</feature>
<keyword evidence="3 5" id="KW-0274">FAD</keyword>
<keyword evidence="2 5" id="KW-0285">Flavoprotein</keyword>
<evidence type="ECO:0000256" key="4">
    <source>
        <dbReference type="ARBA" id="ARBA00023002"/>
    </source>
</evidence>
<evidence type="ECO:0000259" key="7">
    <source>
        <dbReference type="Pfam" id="PF02770"/>
    </source>
</evidence>
<dbReference type="InterPro" id="IPR006091">
    <property type="entry name" value="Acyl-CoA_Oxase/DH_mid-dom"/>
</dbReference>
<dbReference type="Pfam" id="PF00441">
    <property type="entry name" value="Acyl-CoA_dh_1"/>
    <property type="match status" value="1"/>
</dbReference>
<dbReference type="InterPro" id="IPR009100">
    <property type="entry name" value="AcylCoA_DH/oxidase_NM_dom_sf"/>
</dbReference>
<comment type="similarity">
    <text evidence="1 5">Belongs to the acyl-CoA dehydrogenase family.</text>
</comment>
<dbReference type="InterPro" id="IPR036250">
    <property type="entry name" value="AcylCo_DH-like_C"/>
</dbReference>
<evidence type="ECO:0000256" key="1">
    <source>
        <dbReference type="ARBA" id="ARBA00009347"/>
    </source>
</evidence>